<dbReference type="PROSITE" id="PS50003">
    <property type="entry name" value="PH_DOMAIN"/>
    <property type="match status" value="1"/>
</dbReference>
<name>A0A161LXN7_9BACT</name>
<gene>
    <name evidence="2" type="ORF">PJIAN_4903</name>
</gene>
<dbReference type="EMBL" id="BDCR01000004">
    <property type="protein sequence ID" value="GAT64352.1"/>
    <property type="molecule type" value="Genomic_DNA"/>
</dbReference>
<dbReference type="AlphaFoldDB" id="A0A161LXN7"/>
<dbReference type="RefSeq" id="WP_068706367.1">
    <property type="nucleotide sequence ID" value="NZ_BDCR01000004.1"/>
</dbReference>
<dbReference type="STRING" id="681398.PJIAN_4903"/>
<evidence type="ECO:0000313" key="2">
    <source>
        <dbReference type="EMBL" id="GAT64352.1"/>
    </source>
</evidence>
<comment type="caution">
    <text evidence="2">The sequence shown here is derived from an EMBL/GenBank/DDBJ whole genome shotgun (WGS) entry which is preliminary data.</text>
</comment>
<feature type="domain" description="PH" evidence="1">
    <location>
        <begin position="1"/>
        <end position="34"/>
    </location>
</feature>
<dbReference type="Proteomes" id="UP000076586">
    <property type="component" value="Unassembled WGS sequence"/>
</dbReference>
<proteinExistence type="predicted"/>
<protein>
    <recommendedName>
        <fullName evidence="1">PH domain-containing protein</fullName>
    </recommendedName>
</protein>
<evidence type="ECO:0000259" key="1">
    <source>
        <dbReference type="PROSITE" id="PS50003"/>
    </source>
</evidence>
<evidence type="ECO:0000313" key="3">
    <source>
        <dbReference type="Proteomes" id="UP000076586"/>
    </source>
</evidence>
<accession>A0A161LXN7</accession>
<organism evidence="2 3">
    <name type="scientific">Paludibacter jiangxiensis</name>
    <dbReference type="NCBI Taxonomy" id="681398"/>
    <lineage>
        <taxon>Bacteria</taxon>
        <taxon>Pseudomonadati</taxon>
        <taxon>Bacteroidota</taxon>
        <taxon>Bacteroidia</taxon>
        <taxon>Bacteroidales</taxon>
        <taxon>Paludibacteraceae</taxon>
        <taxon>Paludibacter</taxon>
    </lineage>
</organism>
<dbReference type="InterPro" id="IPR001849">
    <property type="entry name" value="PH_domain"/>
</dbReference>
<sequence>MVRVENNKLIIEVDTDVPAETLQDWKTSIMQALKFFKYDEISGDCVICDLLDILNNISATPEQMGKILGITK</sequence>
<reference evidence="3" key="1">
    <citation type="submission" date="2016-04" db="EMBL/GenBank/DDBJ databases">
        <title>Draft genome sequence of Paludibacter jiangxiensis strain NM7.</title>
        <authorList>
            <person name="Qiu Y."/>
            <person name="Matsuura N."/>
            <person name="Ohashi A."/>
            <person name="Tourlousse M.D."/>
            <person name="Sekiguchi Y."/>
        </authorList>
    </citation>
    <scope>NUCLEOTIDE SEQUENCE [LARGE SCALE GENOMIC DNA]</scope>
    <source>
        <strain evidence="3">NM7</strain>
    </source>
</reference>
<reference evidence="3" key="2">
    <citation type="journal article" date="2017" name="Genome Announc.">
        <title>Draft genome sequence of Paludibacter jiangxiensis NM7(T), a propionate-producing fermentative bacterium.</title>
        <authorList>
            <person name="Qiu Y.-L."/>
            <person name="Tourlousse D.M."/>
            <person name="Matsuura N."/>
            <person name="Ohashi A."/>
            <person name="Sekiguchi Y."/>
        </authorList>
    </citation>
    <scope>NUCLEOTIDE SEQUENCE [LARGE SCALE GENOMIC DNA]</scope>
    <source>
        <strain evidence="3">NM7</strain>
    </source>
</reference>
<keyword evidence="3" id="KW-1185">Reference proteome</keyword>